<keyword evidence="11" id="KW-0407">Ion channel</keyword>
<feature type="domain" description="Solute-binding protein family 3/N-terminal" evidence="12">
    <location>
        <begin position="33"/>
        <end position="255"/>
    </location>
</feature>
<protein>
    <submittedName>
        <fullName evidence="15">Transporter substrate-binding domain-containing protein</fullName>
    </submittedName>
</protein>
<evidence type="ECO:0000259" key="13">
    <source>
        <dbReference type="SMART" id="SM00079"/>
    </source>
</evidence>
<evidence type="ECO:0000256" key="9">
    <source>
        <dbReference type="ARBA" id="ARBA00023180"/>
    </source>
</evidence>
<feature type="domain" description="Ionotropic glutamate receptor C-terminal" evidence="13">
    <location>
        <begin position="33"/>
        <end position="254"/>
    </location>
</feature>
<evidence type="ECO:0000256" key="1">
    <source>
        <dbReference type="ARBA" id="ARBA00004141"/>
    </source>
</evidence>
<accession>A0ABY6D0F6</accession>
<evidence type="ECO:0000256" key="4">
    <source>
        <dbReference type="ARBA" id="ARBA00022729"/>
    </source>
</evidence>
<evidence type="ECO:0000256" key="11">
    <source>
        <dbReference type="ARBA" id="ARBA00023303"/>
    </source>
</evidence>
<dbReference type="InterPro" id="IPR001638">
    <property type="entry name" value="Solute-binding_3/MltF_N"/>
</dbReference>
<dbReference type="SMART" id="SM00079">
    <property type="entry name" value="PBPe"/>
    <property type="match status" value="1"/>
</dbReference>
<keyword evidence="6" id="KW-0406">Ion transport</keyword>
<sequence>MKTIKILFIAVIVLVSGNLSAQERLSEIVERGTLRVGLTGAQPPFSMKAKNDELIGYDVDLANLLATSMELTLELVEMPFGELLPSLESGNIDMVISGMTITPARNVKTAFVGPYLISGKSILTKEKALSNATNAADINNNIKVVTLAGSTSEKFSKKHLDNVSLELVSNYDEAIQKIINDESDVMVADYPTCAYAMLRYPNHGMVILDRPLTIEPIGIALPNDALFINMVDNYIESLDAMGVLAVMEEKWFENPYWLLQLK</sequence>
<reference evidence="15" key="1">
    <citation type="submission" date="2022-10" db="EMBL/GenBank/DDBJ databases">
        <title>Comparative genomics and taxonomic characterization of three novel marine species of genus Reichenbachiella exhibiting antioxidant and polysaccharide degradation activities.</title>
        <authorList>
            <person name="Muhammad N."/>
            <person name="Lee Y.-J."/>
            <person name="Ko J."/>
            <person name="Kim S.-G."/>
        </authorList>
    </citation>
    <scope>NUCLEOTIDE SEQUENCE</scope>
    <source>
        <strain evidence="15">Wsw4-B4</strain>
    </source>
</reference>
<keyword evidence="7" id="KW-0472">Membrane</keyword>
<dbReference type="EMBL" id="CP106735">
    <property type="protein sequence ID" value="UXX79642.1"/>
    <property type="molecule type" value="Genomic_DNA"/>
</dbReference>
<keyword evidence="10" id="KW-1071">Ligand-gated ion channel</keyword>
<organism evidence="15 16">
    <name type="scientific">Reichenbachiella carrageenanivorans</name>
    <dbReference type="NCBI Taxonomy" id="2979869"/>
    <lineage>
        <taxon>Bacteria</taxon>
        <taxon>Pseudomonadati</taxon>
        <taxon>Bacteroidota</taxon>
        <taxon>Cytophagia</taxon>
        <taxon>Cytophagales</taxon>
        <taxon>Reichenbachiellaceae</taxon>
        <taxon>Reichenbachiella</taxon>
    </lineage>
</organism>
<evidence type="ECO:0000256" key="10">
    <source>
        <dbReference type="ARBA" id="ARBA00023286"/>
    </source>
</evidence>
<evidence type="ECO:0000256" key="8">
    <source>
        <dbReference type="ARBA" id="ARBA00023170"/>
    </source>
</evidence>
<comment type="subcellular location">
    <subcellularLocation>
        <location evidence="1">Membrane</location>
        <topology evidence="1">Multi-pass membrane protein</topology>
    </subcellularLocation>
</comment>
<name>A0ABY6D0F6_9BACT</name>
<evidence type="ECO:0000313" key="16">
    <source>
        <dbReference type="Proteomes" id="UP001062165"/>
    </source>
</evidence>
<dbReference type="PANTHER" id="PTHR35936:SF17">
    <property type="entry name" value="ARGININE-BINDING EXTRACELLULAR PROTEIN ARTP"/>
    <property type="match status" value="1"/>
</dbReference>
<evidence type="ECO:0000256" key="5">
    <source>
        <dbReference type="ARBA" id="ARBA00022989"/>
    </source>
</evidence>
<dbReference type="SMART" id="SM00918">
    <property type="entry name" value="Lig_chan-Glu_bd"/>
    <property type="match status" value="1"/>
</dbReference>
<dbReference type="RefSeq" id="WP_263051373.1">
    <property type="nucleotide sequence ID" value="NZ_CP106735.1"/>
</dbReference>
<dbReference type="InterPro" id="IPR019594">
    <property type="entry name" value="Glu/Gly-bd"/>
</dbReference>
<keyword evidence="9" id="KW-0325">Glycoprotein</keyword>
<dbReference type="PANTHER" id="PTHR35936">
    <property type="entry name" value="MEMBRANE-BOUND LYTIC MUREIN TRANSGLYCOSYLASE F"/>
    <property type="match status" value="1"/>
</dbReference>
<proteinExistence type="predicted"/>
<evidence type="ECO:0000256" key="6">
    <source>
        <dbReference type="ARBA" id="ARBA00023065"/>
    </source>
</evidence>
<dbReference type="InterPro" id="IPR001320">
    <property type="entry name" value="Iontro_rcpt_C"/>
</dbReference>
<keyword evidence="3" id="KW-0812">Transmembrane</keyword>
<dbReference type="Proteomes" id="UP001062165">
    <property type="component" value="Chromosome"/>
</dbReference>
<keyword evidence="4" id="KW-0732">Signal</keyword>
<dbReference type="SUPFAM" id="SSF53850">
    <property type="entry name" value="Periplasmic binding protein-like II"/>
    <property type="match status" value="1"/>
</dbReference>
<keyword evidence="8" id="KW-0675">Receptor</keyword>
<feature type="domain" description="Ionotropic glutamate receptor L-glutamate and glycine-binding" evidence="14">
    <location>
        <begin position="44"/>
        <end position="97"/>
    </location>
</feature>
<dbReference type="Pfam" id="PF00497">
    <property type="entry name" value="SBP_bac_3"/>
    <property type="match status" value="1"/>
</dbReference>
<dbReference type="SMART" id="SM00062">
    <property type="entry name" value="PBPb"/>
    <property type="match status" value="1"/>
</dbReference>
<keyword evidence="2" id="KW-0813">Transport</keyword>
<evidence type="ECO:0000259" key="12">
    <source>
        <dbReference type="SMART" id="SM00062"/>
    </source>
</evidence>
<keyword evidence="16" id="KW-1185">Reference proteome</keyword>
<evidence type="ECO:0000256" key="2">
    <source>
        <dbReference type="ARBA" id="ARBA00022448"/>
    </source>
</evidence>
<evidence type="ECO:0000313" key="15">
    <source>
        <dbReference type="EMBL" id="UXX79642.1"/>
    </source>
</evidence>
<keyword evidence="5" id="KW-1133">Transmembrane helix</keyword>
<evidence type="ECO:0000256" key="3">
    <source>
        <dbReference type="ARBA" id="ARBA00022692"/>
    </source>
</evidence>
<gene>
    <name evidence="15" type="ORF">N7E81_00770</name>
</gene>
<dbReference type="Gene3D" id="3.40.190.10">
    <property type="entry name" value="Periplasmic binding protein-like II"/>
    <property type="match status" value="2"/>
</dbReference>
<evidence type="ECO:0000259" key="14">
    <source>
        <dbReference type="SMART" id="SM00918"/>
    </source>
</evidence>
<evidence type="ECO:0000256" key="7">
    <source>
        <dbReference type="ARBA" id="ARBA00023136"/>
    </source>
</evidence>